<evidence type="ECO:0000313" key="2">
    <source>
        <dbReference type="EMBL" id="CAG6535366.1"/>
    </source>
</evidence>
<dbReference type="EMBL" id="HBUE01213142">
    <property type="protein sequence ID" value="CAG6535367.1"/>
    <property type="molecule type" value="Transcribed_RNA"/>
</dbReference>
<dbReference type="EMBL" id="HBUE01319644">
    <property type="protein sequence ID" value="CAG6587351.1"/>
    <property type="molecule type" value="Transcribed_RNA"/>
</dbReference>
<proteinExistence type="predicted"/>
<name>A0A8D8HJF5_CULPI</name>
<dbReference type="EMBL" id="HBUE01213141">
    <property type="protein sequence ID" value="CAG6535366.1"/>
    <property type="molecule type" value="Transcribed_RNA"/>
</dbReference>
<sequence>MFPQVCGFAGIEPATSTGPAVPALTDSLRPDDRTDRQQHQLWSVSRSTTSKYWAAPRTAISHLAVGRTGGHHALRSRTDCRRPFTSKKWFPRIAENQPCQRTQRAFPYQEALRTRTPRAKRVPEEEAPSERRARASSFLCKLGQRDEALEPMSG</sequence>
<organism evidence="2">
    <name type="scientific">Culex pipiens</name>
    <name type="common">House mosquito</name>
    <dbReference type="NCBI Taxonomy" id="7175"/>
    <lineage>
        <taxon>Eukaryota</taxon>
        <taxon>Metazoa</taxon>
        <taxon>Ecdysozoa</taxon>
        <taxon>Arthropoda</taxon>
        <taxon>Hexapoda</taxon>
        <taxon>Insecta</taxon>
        <taxon>Pterygota</taxon>
        <taxon>Neoptera</taxon>
        <taxon>Endopterygota</taxon>
        <taxon>Diptera</taxon>
        <taxon>Nematocera</taxon>
        <taxon>Culicoidea</taxon>
        <taxon>Culicidae</taxon>
        <taxon>Culicinae</taxon>
        <taxon>Culicini</taxon>
        <taxon>Culex</taxon>
        <taxon>Culex</taxon>
    </lineage>
</organism>
<protein>
    <submittedName>
        <fullName evidence="2">(northern house mosquito) hypothetical protein</fullName>
    </submittedName>
</protein>
<dbReference type="EMBL" id="HBUE01319645">
    <property type="protein sequence ID" value="CAG6587352.1"/>
    <property type="molecule type" value="Transcribed_RNA"/>
</dbReference>
<reference evidence="2" key="1">
    <citation type="submission" date="2021-05" db="EMBL/GenBank/DDBJ databases">
        <authorList>
            <person name="Alioto T."/>
            <person name="Alioto T."/>
            <person name="Gomez Garrido J."/>
        </authorList>
    </citation>
    <scope>NUCLEOTIDE SEQUENCE</scope>
</reference>
<dbReference type="AlphaFoldDB" id="A0A8D8HJF5"/>
<feature type="compositionally biased region" description="Basic and acidic residues" evidence="1">
    <location>
        <begin position="121"/>
        <end position="133"/>
    </location>
</feature>
<accession>A0A8D8HJF5</accession>
<feature type="region of interest" description="Disordered" evidence="1">
    <location>
        <begin position="100"/>
        <end position="154"/>
    </location>
</feature>
<evidence type="ECO:0000256" key="1">
    <source>
        <dbReference type="SAM" id="MobiDB-lite"/>
    </source>
</evidence>